<dbReference type="InterPro" id="IPR013325">
    <property type="entry name" value="RNA_pol_sigma_r2"/>
</dbReference>
<dbReference type="Gene3D" id="1.10.1740.10">
    <property type="match status" value="1"/>
</dbReference>
<feature type="domain" description="RNA polymerase sigma-70 region 2" evidence="6">
    <location>
        <begin position="22"/>
        <end position="79"/>
    </location>
</feature>
<dbReference type="Pfam" id="PF04542">
    <property type="entry name" value="Sigma70_r2"/>
    <property type="match status" value="1"/>
</dbReference>
<dbReference type="AlphaFoldDB" id="A6FY31"/>
<evidence type="ECO:0000259" key="7">
    <source>
        <dbReference type="Pfam" id="PF08281"/>
    </source>
</evidence>
<dbReference type="GO" id="GO:0006352">
    <property type="term" value="P:DNA-templated transcription initiation"/>
    <property type="evidence" value="ECO:0007669"/>
    <property type="project" value="InterPro"/>
</dbReference>
<dbReference type="SUPFAM" id="SSF88659">
    <property type="entry name" value="Sigma3 and sigma4 domains of RNA polymerase sigma factors"/>
    <property type="match status" value="1"/>
</dbReference>
<dbReference type="STRING" id="391625.PPSIR1_39505"/>
<dbReference type="InterPro" id="IPR013249">
    <property type="entry name" value="RNA_pol_sigma70_r4_t2"/>
</dbReference>
<sequence length="187" mass="21397">MKADSMPHTAQHLATISRTNWPKLKRFFRAKVAEPDCYDLTQDTLLAFVRTDPQRIARPEAYLWTIARNKLIDYYKRKRPTEVFESSRVSIAEVFGDARGISTQLDQSRRLTAALQRLPVDEQIVFELRFGEELGLAEVAEAVGVSLATVKRMINRARASLQATLNEAEFRSMRADEAAVVHAYRRE</sequence>
<evidence type="ECO:0000259" key="6">
    <source>
        <dbReference type="Pfam" id="PF04542"/>
    </source>
</evidence>
<gene>
    <name evidence="8" type="ORF">PPSIR1_39505</name>
</gene>
<accession>A6FY31</accession>
<dbReference type="PROSITE" id="PS00356">
    <property type="entry name" value="HTH_LACI_1"/>
    <property type="match status" value="1"/>
</dbReference>
<dbReference type="Gene3D" id="1.10.10.10">
    <property type="entry name" value="Winged helix-like DNA-binding domain superfamily/Winged helix DNA-binding domain"/>
    <property type="match status" value="1"/>
</dbReference>
<organism evidence="8 9">
    <name type="scientific">Plesiocystis pacifica SIR-1</name>
    <dbReference type="NCBI Taxonomy" id="391625"/>
    <lineage>
        <taxon>Bacteria</taxon>
        <taxon>Pseudomonadati</taxon>
        <taxon>Myxococcota</taxon>
        <taxon>Polyangia</taxon>
        <taxon>Nannocystales</taxon>
        <taxon>Nannocystaceae</taxon>
        <taxon>Plesiocystis</taxon>
    </lineage>
</organism>
<keyword evidence="4" id="KW-0238">DNA-binding</keyword>
<dbReference type="Pfam" id="PF08281">
    <property type="entry name" value="Sigma70_r4_2"/>
    <property type="match status" value="1"/>
</dbReference>
<comment type="similarity">
    <text evidence="1">Belongs to the sigma-70 factor family. ECF subfamily.</text>
</comment>
<reference evidence="8 9" key="1">
    <citation type="submission" date="2007-06" db="EMBL/GenBank/DDBJ databases">
        <authorList>
            <person name="Shimkets L."/>
            <person name="Ferriera S."/>
            <person name="Johnson J."/>
            <person name="Kravitz S."/>
            <person name="Beeson K."/>
            <person name="Sutton G."/>
            <person name="Rogers Y.-H."/>
            <person name="Friedman R."/>
            <person name="Frazier M."/>
            <person name="Venter J.C."/>
        </authorList>
    </citation>
    <scope>NUCLEOTIDE SEQUENCE [LARGE SCALE GENOMIC DNA]</scope>
    <source>
        <strain evidence="8 9">SIR-1</strain>
    </source>
</reference>
<keyword evidence="9" id="KW-1185">Reference proteome</keyword>
<dbReference type="GO" id="GO:0003677">
    <property type="term" value="F:DNA binding"/>
    <property type="evidence" value="ECO:0007669"/>
    <property type="project" value="UniProtKB-KW"/>
</dbReference>
<dbReference type="OrthoDB" id="5243336at2"/>
<keyword evidence="5" id="KW-0804">Transcription</keyword>
<dbReference type="Proteomes" id="UP000005801">
    <property type="component" value="Unassembled WGS sequence"/>
</dbReference>
<protein>
    <submittedName>
        <fullName evidence="8">Uncharacterized protein</fullName>
    </submittedName>
</protein>
<dbReference type="InterPro" id="IPR039425">
    <property type="entry name" value="RNA_pol_sigma-70-like"/>
</dbReference>
<evidence type="ECO:0000256" key="2">
    <source>
        <dbReference type="ARBA" id="ARBA00023015"/>
    </source>
</evidence>
<dbReference type="InterPro" id="IPR036388">
    <property type="entry name" value="WH-like_DNA-bd_sf"/>
</dbReference>
<dbReference type="PANTHER" id="PTHR43133">
    <property type="entry name" value="RNA POLYMERASE ECF-TYPE SIGMA FACTO"/>
    <property type="match status" value="1"/>
</dbReference>
<keyword evidence="3" id="KW-0731">Sigma factor</keyword>
<evidence type="ECO:0000313" key="8">
    <source>
        <dbReference type="EMBL" id="EDM81410.1"/>
    </source>
</evidence>
<evidence type="ECO:0000256" key="1">
    <source>
        <dbReference type="ARBA" id="ARBA00010641"/>
    </source>
</evidence>
<dbReference type="CDD" id="cd06171">
    <property type="entry name" value="Sigma70_r4"/>
    <property type="match status" value="1"/>
</dbReference>
<evidence type="ECO:0000256" key="4">
    <source>
        <dbReference type="ARBA" id="ARBA00023125"/>
    </source>
</evidence>
<evidence type="ECO:0000256" key="5">
    <source>
        <dbReference type="ARBA" id="ARBA00023163"/>
    </source>
</evidence>
<dbReference type="EMBL" id="ABCS01000003">
    <property type="protein sequence ID" value="EDM81410.1"/>
    <property type="molecule type" value="Genomic_DNA"/>
</dbReference>
<evidence type="ECO:0000256" key="3">
    <source>
        <dbReference type="ARBA" id="ARBA00023082"/>
    </source>
</evidence>
<proteinExistence type="inferred from homology"/>
<name>A6FY31_9BACT</name>
<dbReference type="RefSeq" id="WP_006969380.1">
    <property type="nucleotide sequence ID" value="NZ_ABCS01000003.1"/>
</dbReference>
<feature type="domain" description="RNA polymerase sigma factor 70 region 4 type 2" evidence="7">
    <location>
        <begin position="109"/>
        <end position="161"/>
    </location>
</feature>
<comment type="caution">
    <text evidence="8">The sequence shown here is derived from an EMBL/GenBank/DDBJ whole genome shotgun (WGS) entry which is preliminary data.</text>
</comment>
<evidence type="ECO:0000313" key="9">
    <source>
        <dbReference type="Proteomes" id="UP000005801"/>
    </source>
</evidence>
<dbReference type="NCBIfam" id="TIGR02937">
    <property type="entry name" value="sigma70-ECF"/>
    <property type="match status" value="1"/>
</dbReference>
<dbReference type="InterPro" id="IPR014284">
    <property type="entry name" value="RNA_pol_sigma-70_dom"/>
</dbReference>
<dbReference type="InterPro" id="IPR013324">
    <property type="entry name" value="RNA_pol_sigma_r3/r4-like"/>
</dbReference>
<dbReference type="InterPro" id="IPR007627">
    <property type="entry name" value="RNA_pol_sigma70_r2"/>
</dbReference>
<dbReference type="SUPFAM" id="SSF88946">
    <property type="entry name" value="Sigma2 domain of RNA polymerase sigma factors"/>
    <property type="match status" value="1"/>
</dbReference>
<dbReference type="PANTHER" id="PTHR43133:SF8">
    <property type="entry name" value="RNA POLYMERASE SIGMA FACTOR HI_1459-RELATED"/>
    <property type="match status" value="1"/>
</dbReference>
<dbReference type="GO" id="GO:0016987">
    <property type="term" value="F:sigma factor activity"/>
    <property type="evidence" value="ECO:0007669"/>
    <property type="project" value="UniProtKB-KW"/>
</dbReference>
<dbReference type="eggNOG" id="COG1595">
    <property type="taxonomic scope" value="Bacteria"/>
</dbReference>
<keyword evidence="2" id="KW-0805">Transcription regulation</keyword>